<dbReference type="InterPro" id="IPR012038">
    <property type="entry name" value="UCP009471"/>
</dbReference>
<accession>A0A369W089</accession>
<dbReference type="PANTHER" id="PTHR36509:SF2">
    <property type="entry name" value="BLL3101 PROTEIN"/>
    <property type="match status" value="1"/>
</dbReference>
<gene>
    <name evidence="2" type="ORF">DVW87_03220</name>
</gene>
<dbReference type="PIRSF" id="PIRSF009471">
    <property type="entry name" value="UCP009471"/>
    <property type="match status" value="1"/>
</dbReference>
<reference evidence="2 3" key="1">
    <citation type="submission" date="2018-07" db="EMBL/GenBank/DDBJ databases">
        <title>a novel species of Sphingomonas isolated from the rhizosphere soil of Araceae plant.</title>
        <authorList>
            <person name="Zhiyong W."/>
            <person name="Qinglan Z."/>
            <person name="Zhiwei F."/>
            <person name="Ding X."/>
            <person name="Gejiao W."/>
            <person name="Shixue Z."/>
        </authorList>
    </citation>
    <scope>NUCLEOTIDE SEQUENCE [LARGE SCALE GENOMIC DNA]</scope>
    <source>
        <strain evidence="2 3">WZY 27</strain>
    </source>
</reference>
<name>A0A369W089_9SPHN</name>
<evidence type="ECO:0000313" key="2">
    <source>
        <dbReference type="EMBL" id="RDE06722.1"/>
    </source>
</evidence>
<protein>
    <submittedName>
        <fullName evidence="2">DUF1214 domain-containing protein</fullName>
    </submittedName>
</protein>
<keyword evidence="3" id="KW-1185">Reference proteome</keyword>
<dbReference type="PANTHER" id="PTHR36509">
    <property type="entry name" value="BLL3101 PROTEIN"/>
    <property type="match status" value="1"/>
</dbReference>
<sequence length="198" mass="21118">MTRGEKLARRRIRYALCGVAGLVLGGATAIASVRGGALGSSERIGAWTTGRDLGTDAQSGHGRAVVALRGLLALPGSEARYYNAAVDDAGDPLRAECRYTVHGGSVPGRWWSLTLYDRDGYLVPNPAGLFSVGSAAIPGLEQDDWTVEVAPDRQPGHWLPSGEGDRFELTFRVYLPADRGQGNLSAAQLPSIVRRDCR</sequence>
<evidence type="ECO:0000259" key="1">
    <source>
        <dbReference type="Pfam" id="PF06742"/>
    </source>
</evidence>
<dbReference type="EMBL" id="QQNB01000001">
    <property type="protein sequence ID" value="RDE06722.1"/>
    <property type="molecule type" value="Genomic_DNA"/>
</dbReference>
<evidence type="ECO:0000313" key="3">
    <source>
        <dbReference type="Proteomes" id="UP000253918"/>
    </source>
</evidence>
<proteinExistence type="predicted"/>
<dbReference type="Proteomes" id="UP000253918">
    <property type="component" value="Unassembled WGS sequence"/>
</dbReference>
<feature type="domain" description="DUF1214" evidence="1">
    <location>
        <begin position="78"/>
        <end position="177"/>
    </location>
</feature>
<dbReference type="InterPro" id="IPR037049">
    <property type="entry name" value="DUF1214_C_sf"/>
</dbReference>
<organism evidence="2 3">
    <name type="scientific">Sphingomonas aracearum</name>
    <dbReference type="NCBI Taxonomy" id="2283317"/>
    <lineage>
        <taxon>Bacteria</taxon>
        <taxon>Pseudomonadati</taxon>
        <taxon>Pseudomonadota</taxon>
        <taxon>Alphaproteobacteria</taxon>
        <taxon>Sphingomonadales</taxon>
        <taxon>Sphingomonadaceae</taxon>
        <taxon>Sphingomonas</taxon>
    </lineage>
</organism>
<comment type="caution">
    <text evidence="2">The sequence shown here is derived from an EMBL/GenBank/DDBJ whole genome shotgun (WGS) entry which is preliminary data.</text>
</comment>
<dbReference type="Gene3D" id="2.60.120.600">
    <property type="entry name" value="Domain of unknown function DUF1214, C-terminal domain"/>
    <property type="match status" value="1"/>
</dbReference>
<dbReference type="AlphaFoldDB" id="A0A369W089"/>
<dbReference type="OrthoDB" id="9777345at2"/>
<dbReference type="InterPro" id="IPR010621">
    <property type="entry name" value="DUF1214"/>
</dbReference>
<dbReference type="Pfam" id="PF06742">
    <property type="entry name" value="DUF1214"/>
    <property type="match status" value="1"/>
</dbReference>
<dbReference type="SUPFAM" id="SSF160935">
    <property type="entry name" value="VPA0735-like"/>
    <property type="match status" value="1"/>
</dbReference>